<sequence>MNRVYNFNAGPSPLPLEVLEEIRDEMTNFKGTGMGIIEMSHRSKEFQSVIEETKSLLFDLMKLTPDHEIVFIQGGGTMQFLMESYNFLHTRAAYADTGVWAHKARDSAAFFGEAYDANSAKDRNYSYIPEDCLIKPETDYLHITTNNTIYGTEYWKFPEVDIPIICDMSSDILSRRIDFNRFDMIWAGIQKNLGAAGMALVILKKDFAKTARTDIPPFLQYKTFIEKNSSYNTPPVFCIYTLNKMLHWIIKQGGLDIIEKRNKEKAKLIYDIIDKSNGFYKGHAVKKDRSRMNITFNLSSADEEKDFIEKAKENRFIGVNGHRLVGGCRISLYNAVTIDACKAVAQFMEAYRKDHQ</sequence>
<comment type="subcellular location">
    <subcellularLocation>
        <location evidence="11">Cytoplasm</location>
    </subcellularLocation>
</comment>
<evidence type="ECO:0000256" key="7">
    <source>
        <dbReference type="ARBA" id="ARBA00022898"/>
    </source>
</evidence>
<dbReference type="FunFam" id="3.90.1150.10:FF:000006">
    <property type="entry name" value="Phosphoserine aminotransferase"/>
    <property type="match status" value="1"/>
</dbReference>
<dbReference type="GO" id="GO:0030170">
    <property type="term" value="F:pyridoxal phosphate binding"/>
    <property type="evidence" value="ECO:0007669"/>
    <property type="project" value="UniProtKB-UniRule"/>
</dbReference>
<comment type="pathway">
    <text evidence="2 11">Amino-acid biosynthesis; L-serine biosynthesis; L-serine from 3-phospho-D-glycerate: step 2/3.</text>
</comment>
<dbReference type="InterPro" id="IPR015424">
    <property type="entry name" value="PyrdxlP-dep_Trfase"/>
</dbReference>
<evidence type="ECO:0000256" key="10">
    <source>
        <dbReference type="ARBA" id="ARBA00049007"/>
    </source>
</evidence>
<dbReference type="GO" id="GO:0004648">
    <property type="term" value="F:O-phospho-L-serine:2-oxoglutarate aminotransferase activity"/>
    <property type="evidence" value="ECO:0007669"/>
    <property type="project" value="UniProtKB-UniRule"/>
</dbReference>
<dbReference type="AlphaFoldDB" id="A0A930B8T4"/>
<evidence type="ECO:0000256" key="2">
    <source>
        <dbReference type="ARBA" id="ARBA00005099"/>
    </source>
</evidence>
<protein>
    <recommendedName>
        <fullName evidence="11">Phosphoserine aminotransferase</fullName>
        <ecNumber evidence="11">2.6.1.52</ecNumber>
    </recommendedName>
    <alternativeName>
        <fullName evidence="11">Phosphohydroxythreonine aminotransferase</fullName>
        <shortName evidence="11">PSAT</shortName>
    </alternativeName>
</protein>
<feature type="modified residue" description="N6-(pyridoxal phosphate)lysine" evidence="11">
    <location>
        <position position="191"/>
    </location>
</feature>
<keyword evidence="7 11" id="KW-0663">Pyridoxal phosphate</keyword>
<comment type="similarity">
    <text evidence="3 11">Belongs to the class-V pyridoxal-phosphate-dependent aminotransferase family. SerC subfamily.</text>
</comment>
<comment type="function">
    <text evidence="1 11">Catalyzes the reversible conversion of 3-phosphohydroxypyruvate to phosphoserine and of 3-hydroxy-2-oxo-4-phosphonooxybutanoate to phosphohydroxythreonine.</text>
</comment>
<name>A0A930B8T4_9FIRM</name>
<evidence type="ECO:0000256" key="1">
    <source>
        <dbReference type="ARBA" id="ARBA00003483"/>
    </source>
</evidence>
<evidence type="ECO:0000256" key="5">
    <source>
        <dbReference type="ARBA" id="ARBA00022605"/>
    </source>
</evidence>
<feature type="binding site" evidence="11">
    <location>
        <begin position="232"/>
        <end position="233"/>
    </location>
    <ligand>
        <name>pyridoxal 5'-phosphate</name>
        <dbReference type="ChEBI" id="CHEBI:597326"/>
    </ligand>
</feature>
<dbReference type="SUPFAM" id="SSF53383">
    <property type="entry name" value="PLP-dependent transferases"/>
    <property type="match status" value="1"/>
</dbReference>
<dbReference type="PANTHER" id="PTHR43247">
    <property type="entry name" value="PHOSPHOSERINE AMINOTRANSFERASE"/>
    <property type="match status" value="1"/>
</dbReference>
<feature type="binding site" evidence="11">
    <location>
        <position position="42"/>
    </location>
    <ligand>
        <name>L-glutamate</name>
        <dbReference type="ChEBI" id="CHEBI:29985"/>
    </ligand>
</feature>
<dbReference type="PIRSF" id="PIRSF000525">
    <property type="entry name" value="SerC"/>
    <property type="match status" value="1"/>
</dbReference>
<dbReference type="Pfam" id="PF00266">
    <property type="entry name" value="Aminotran_5"/>
    <property type="match status" value="1"/>
</dbReference>
<dbReference type="Gene3D" id="3.40.640.10">
    <property type="entry name" value="Type I PLP-dependent aspartate aminotransferase-like (Major domain)"/>
    <property type="match status" value="1"/>
</dbReference>
<dbReference type="Proteomes" id="UP000757890">
    <property type="component" value="Unassembled WGS sequence"/>
</dbReference>
<proteinExistence type="inferred from homology"/>
<keyword evidence="6 11" id="KW-0808">Transferase</keyword>
<dbReference type="EC" id="2.6.1.52" evidence="11"/>
<keyword evidence="4 11" id="KW-0032">Aminotransferase</keyword>
<organism evidence="13 14">
    <name type="scientific">Dialister invisus</name>
    <dbReference type="NCBI Taxonomy" id="218538"/>
    <lineage>
        <taxon>Bacteria</taxon>
        <taxon>Bacillati</taxon>
        <taxon>Bacillota</taxon>
        <taxon>Negativicutes</taxon>
        <taxon>Veillonellales</taxon>
        <taxon>Veillonellaceae</taxon>
        <taxon>Dialister</taxon>
    </lineage>
</organism>
<dbReference type="InterPro" id="IPR015421">
    <property type="entry name" value="PyrdxlP-dep_Trfase_major"/>
</dbReference>
<keyword evidence="5 11" id="KW-0028">Amino-acid biosynthesis</keyword>
<reference evidence="13" key="1">
    <citation type="submission" date="2020-04" db="EMBL/GenBank/DDBJ databases">
        <title>Deep metagenomics examines the oral microbiome during advanced dental caries in children, revealing novel taxa and co-occurrences with host molecules.</title>
        <authorList>
            <person name="Baker J.L."/>
            <person name="Morton J.T."/>
            <person name="Dinis M."/>
            <person name="Alvarez R."/>
            <person name="Tran N.C."/>
            <person name="Knight R."/>
            <person name="Edlund A."/>
        </authorList>
    </citation>
    <scope>NUCLEOTIDE SEQUENCE</scope>
    <source>
        <strain evidence="13">JCVI_32_bin.14</strain>
    </source>
</reference>
<dbReference type="InterPro" id="IPR015422">
    <property type="entry name" value="PyrdxlP-dep_Trfase_small"/>
</dbReference>
<dbReference type="EMBL" id="JABZMK010000003">
    <property type="protein sequence ID" value="MBF1128817.1"/>
    <property type="molecule type" value="Genomic_DNA"/>
</dbReference>
<feature type="binding site" evidence="11">
    <location>
        <position position="190"/>
    </location>
    <ligand>
        <name>pyridoxal 5'-phosphate</name>
        <dbReference type="ChEBI" id="CHEBI:597326"/>
    </ligand>
</feature>
<comment type="catalytic activity">
    <reaction evidence="9 11">
        <text>4-(phosphooxy)-L-threonine + 2-oxoglutarate = (R)-3-hydroxy-2-oxo-4-phosphooxybutanoate + L-glutamate</text>
        <dbReference type="Rhea" id="RHEA:16573"/>
        <dbReference type="ChEBI" id="CHEBI:16810"/>
        <dbReference type="ChEBI" id="CHEBI:29985"/>
        <dbReference type="ChEBI" id="CHEBI:58452"/>
        <dbReference type="ChEBI" id="CHEBI:58538"/>
        <dbReference type="EC" id="2.6.1.52"/>
    </reaction>
</comment>
<comment type="caution">
    <text evidence="11">Lacks conserved residue(s) required for the propagation of feature annotation.</text>
</comment>
<gene>
    <name evidence="11 13" type="primary">serC</name>
    <name evidence="13" type="ORF">HXL70_02085</name>
</gene>
<dbReference type="InterPro" id="IPR022278">
    <property type="entry name" value="Pser_aminoTfrase"/>
</dbReference>
<comment type="caution">
    <text evidence="13">The sequence shown here is derived from an EMBL/GenBank/DDBJ whole genome shotgun (WGS) entry which is preliminary data.</text>
</comment>
<feature type="binding site" evidence="11">
    <location>
        <position position="167"/>
    </location>
    <ligand>
        <name>pyridoxal 5'-phosphate</name>
        <dbReference type="ChEBI" id="CHEBI:597326"/>
    </ligand>
</feature>
<accession>A0A930B8T4</accession>
<dbReference type="NCBIfam" id="NF003764">
    <property type="entry name" value="PRK05355.1"/>
    <property type="match status" value="1"/>
</dbReference>
<evidence type="ECO:0000259" key="12">
    <source>
        <dbReference type="Pfam" id="PF00266"/>
    </source>
</evidence>
<evidence type="ECO:0000256" key="3">
    <source>
        <dbReference type="ARBA" id="ARBA00006904"/>
    </source>
</evidence>
<dbReference type="GO" id="GO:0005737">
    <property type="term" value="C:cytoplasm"/>
    <property type="evidence" value="ECO:0007669"/>
    <property type="project" value="UniProtKB-SubCell"/>
</dbReference>
<evidence type="ECO:0000256" key="9">
    <source>
        <dbReference type="ARBA" id="ARBA00047630"/>
    </source>
</evidence>
<dbReference type="GO" id="GO:0006564">
    <property type="term" value="P:L-serine biosynthetic process"/>
    <property type="evidence" value="ECO:0007669"/>
    <property type="project" value="UniProtKB-UniRule"/>
</dbReference>
<comment type="cofactor">
    <cofactor evidence="11">
        <name>pyridoxal 5'-phosphate</name>
        <dbReference type="ChEBI" id="CHEBI:597326"/>
    </cofactor>
    <text evidence="11">Binds 1 pyridoxal phosphate per subunit.</text>
</comment>
<evidence type="ECO:0000256" key="6">
    <source>
        <dbReference type="ARBA" id="ARBA00022679"/>
    </source>
</evidence>
<feature type="domain" description="Aminotransferase class V" evidence="12">
    <location>
        <begin position="4"/>
        <end position="339"/>
    </location>
</feature>
<evidence type="ECO:0000256" key="8">
    <source>
        <dbReference type="ARBA" id="ARBA00023299"/>
    </source>
</evidence>
<dbReference type="InterPro" id="IPR000192">
    <property type="entry name" value="Aminotrans_V_dom"/>
</dbReference>
<evidence type="ECO:0000313" key="13">
    <source>
        <dbReference type="EMBL" id="MBF1128817.1"/>
    </source>
</evidence>
<dbReference type="HAMAP" id="MF_00160">
    <property type="entry name" value="SerC_aminotrans_5"/>
    <property type="match status" value="1"/>
</dbReference>
<evidence type="ECO:0000313" key="14">
    <source>
        <dbReference type="Proteomes" id="UP000757890"/>
    </source>
</evidence>
<keyword evidence="11" id="KW-0963">Cytoplasm</keyword>
<feature type="binding site" evidence="11">
    <location>
        <position position="148"/>
    </location>
    <ligand>
        <name>pyridoxal 5'-phosphate</name>
        <dbReference type="ChEBI" id="CHEBI:597326"/>
    </ligand>
</feature>
<dbReference type="FunFam" id="3.40.640.10:FF:000010">
    <property type="entry name" value="Phosphoserine aminotransferase"/>
    <property type="match status" value="1"/>
</dbReference>
<comment type="subunit">
    <text evidence="11">Homodimer.</text>
</comment>
<dbReference type="PANTHER" id="PTHR43247:SF1">
    <property type="entry name" value="PHOSPHOSERINE AMINOTRANSFERASE"/>
    <property type="match status" value="1"/>
</dbReference>
<dbReference type="Gene3D" id="3.90.1150.10">
    <property type="entry name" value="Aspartate Aminotransferase, domain 1"/>
    <property type="match status" value="1"/>
</dbReference>
<evidence type="ECO:0000256" key="4">
    <source>
        <dbReference type="ARBA" id="ARBA00022576"/>
    </source>
</evidence>
<feature type="binding site" evidence="11">
    <location>
        <begin position="76"/>
        <end position="77"/>
    </location>
    <ligand>
        <name>pyridoxal 5'-phosphate</name>
        <dbReference type="ChEBI" id="CHEBI:597326"/>
    </ligand>
</feature>
<feature type="binding site" evidence="11">
    <location>
        <position position="100"/>
    </location>
    <ligand>
        <name>pyridoxal 5'-phosphate</name>
        <dbReference type="ChEBI" id="CHEBI:597326"/>
    </ligand>
</feature>
<comment type="catalytic activity">
    <reaction evidence="10 11">
        <text>O-phospho-L-serine + 2-oxoglutarate = 3-phosphooxypyruvate + L-glutamate</text>
        <dbReference type="Rhea" id="RHEA:14329"/>
        <dbReference type="ChEBI" id="CHEBI:16810"/>
        <dbReference type="ChEBI" id="CHEBI:18110"/>
        <dbReference type="ChEBI" id="CHEBI:29985"/>
        <dbReference type="ChEBI" id="CHEBI:57524"/>
        <dbReference type="EC" id="2.6.1.52"/>
    </reaction>
</comment>
<evidence type="ECO:0000256" key="11">
    <source>
        <dbReference type="HAMAP-Rule" id="MF_00160"/>
    </source>
</evidence>
<keyword evidence="8 11" id="KW-0718">Serine biosynthesis</keyword>